<dbReference type="InterPro" id="IPR058627">
    <property type="entry name" value="MdtA-like_C"/>
</dbReference>
<dbReference type="RefSeq" id="WP_198110497.1">
    <property type="nucleotide sequence ID" value="NZ_JAEDAK010000004.1"/>
</dbReference>
<comment type="subcellular location">
    <subcellularLocation>
        <location evidence="1">Cell envelope</location>
    </subcellularLocation>
</comment>
<evidence type="ECO:0000259" key="6">
    <source>
        <dbReference type="Pfam" id="PF25917"/>
    </source>
</evidence>
<feature type="domain" description="Multidrug resistance protein MdtA-like C-terminal permuted SH3" evidence="7">
    <location>
        <begin position="278"/>
        <end position="331"/>
    </location>
</feature>
<evidence type="ECO:0000256" key="4">
    <source>
        <dbReference type="SAM" id="SignalP"/>
    </source>
</evidence>
<dbReference type="Pfam" id="PF25917">
    <property type="entry name" value="BSH_RND"/>
    <property type="match status" value="1"/>
</dbReference>
<evidence type="ECO:0000256" key="1">
    <source>
        <dbReference type="ARBA" id="ARBA00004196"/>
    </source>
</evidence>
<reference evidence="8" key="1">
    <citation type="submission" date="2020-12" db="EMBL/GenBank/DDBJ databases">
        <title>The genome sequence of Inhella sp. 1Y17.</title>
        <authorList>
            <person name="Liu Y."/>
        </authorList>
    </citation>
    <scope>NUCLEOTIDE SEQUENCE</scope>
    <source>
        <strain evidence="8">1Y17</strain>
    </source>
</reference>
<dbReference type="Gene3D" id="1.10.287.470">
    <property type="entry name" value="Helix hairpin bin"/>
    <property type="match status" value="1"/>
</dbReference>
<feature type="chain" id="PRO_5038001511" evidence="4">
    <location>
        <begin position="24"/>
        <end position="340"/>
    </location>
</feature>
<dbReference type="Gene3D" id="2.40.420.20">
    <property type="match status" value="1"/>
</dbReference>
<organism evidence="8 9">
    <name type="scientific">Inhella proteolytica</name>
    <dbReference type="NCBI Taxonomy" id="2795029"/>
    <lineage>
        <taxon>Bacteria</taxon>
        <taxon>Pseudomonadati</taxon>
        <taxon>Pseudomonadota</taxon>
        <taxon>Betaproteobacteria</taxon>
        <taxon>Burkholderiales</taxon>
        <taxon>Sphaerotilaceae</taxon>
        <taxon>Inhella</taxon>
    </lineage>
</organism>
<dbReference type="EMBL" id="JAEDAK010000004">
    <property type="protein sequence ID" value="MBH9576890.1"/>
    <property type="molecule type" value="Genomic_DNA"/>
</dbReference>
<dbReference type="InterPro" id="IPR058624">
    <property type="entry name" value="MdtA-like_HH"/>
</dbReference>
<feature type="domain" description="Multidrug resistance protein MdtA-like alpha-helical hairpin" evidence="5">
    <location>
        <begin position="92"/>
        <end position="157"/>
    </location>
</feature>
<name>A0A931NHU7_9BURK</name>
<keyword evidence="9" id="KW-1185">Reference proteome</keyword>
<dbReference type="GO" id="GO:0015562">
    <property type="term" value="F:efflux transmembrane transporter activity"/>
    <property type="evidence" value="ECO:0007669"/>
    <property type="project" value="TreeGrafter"/>
</dbReference>
<dbReference type="SUPFAM" id="SSF111369">
    <property type="entry name" value="HlyD-like secretion proteins"/>
    <property type="match status" value="1"/>
</dbReference>
<dbReference type="Gene3D" id="2.40.50.100">
    <property type="match status" value="1"/>
</dbReference>
<feature type="domain" description="Multidrug resistance protein MdtA-like barrel-sandwich hybrid" evidence="6">
    <location>
        <begin position="55"/>
        <end position="190"/>
    </location>
</feature>
<protein>
    <submittedName>
        <fullName evidence="8">Efflux RND transporter periplasmic adaptor subunit</fullName>
    </submittedName>
</protein>
<dbReference type="Pfam" id="PF25967">
    <property type="entry name" value="RND-MFP_C"/>
    <property type="match status" value="1"/>
</dbReference>
<dbReference type="Proteomes" id="UP000613266">
    <property type="component" value="Unassembled WGS sequence"/>
</dbReference>
<dbReference type="PANTHER" id="PTHR30469">
    <property type="entry name" value="MULTIDRUG RESISTANCE PROTEIN MDTA"/>
    <property type="match status" value="1"/>
</dbReference>
<evidence type="ECO:0000259" key="7">
    <source>
        <dbReference type="Pfam" id="PF25967"/>
    </source>
</evidence>
<keyword evidence="4" id="KW-0732">Signal</keyword>
<dbReference type="GO" id="GO:1990281">
    <property type="term" value="C:efflux pump complex"/>
    <property type="evidence" value="ECO:0007669"/>
    <property type="project" value="TreeGrafter"/>
</dbReference>
<comment type="caution">
    <text evidence="8">The sequence shown here is derived from an EMBL/GenBank/DDBJ whole genome shotgun (WGS) entry which is preliminary data.</text>
</comment>
<evidence type="ECO:0000313" key="9">
    <source>
        <dbReference type="Proteomes" id="UP000613266"/>
    </source>
</evidence>
<comment type="similarity">
    <text evidence="2">Belongs to the membrane fusion protein (MFP) (TC 8.A.1) family.</text>
</comment>
<evidence type="ECO:0000313" key="8">
    <source>
        <dbReference type="EMBL" id="MBH9576890.1"/>
    </source>
</evidence>
<feature type="signal peptide" evidence="4">
    <location>
        <begin position="1"/>
        <end position="23"/>
    </location>
</feature>
<dbReference type="InterPro" id="IPR058625">
    <property type="entry name" value="MdtA-like_BSH"/>
</dbReference>
<dbReference type="PANTHER" id="PTHR30469:SF38">
    <property type="entry name" value="HLYD FAMILY SECRETION PROTEIN"/>
    <property type="match status" value="1"/>
</dbReference>
<dbReference type="InterPro" id="IPR006143">
    <property type="entry name" value="RND_pump_MFP"/>
</dbReference>
<dbReference type="Pfam" id="PF25876">
    <property type="entry name" value="HH_MFP_RND"/>
    <property type="match status" value="1"/>
</dbReference>
<proteinExistence type="inferred from homology"/>
<gene>
    <name evidence="8" type="ORF">I7X39_08230</name>
</gene>
<dbReference type="Gene3D" id="2.40.30.170">
    <property type="match status" value="1"/>
</dbReference>
<dbReference type="NCBIfam" id="TIGR01730">
    <property type="entry name" value="RND_mfp"/>
    <property type="match status" value="1"/>
</dbReference>
<sequence>MKPTLLRALLPLALTLPLAAAQASEPYRTLTLQAGNQAGLRGFEGVVEAQRQTVLAAQVPGAIVEIAVKVGDRVKAGQLLIRLDARAAEQGAQASAAQAQAVKAQLALAQRDFERQQQLRAQGFISQGALDQAEAQFKASSAQLQAQAAALEAARTQTGFHRVTAPYDGVVAEVPVSLGDMAMPGRALVTVFDPRALRVTASVPQQLRLPDAAALQVEIPALGQRLNPTRVQRLPLADAGSQTQAVRLELPESAAQPGQFARLWVPQEQAAAPTRLWVPQAALVRRAELRAVYVLDPKGQPQLRQLRLGPVQGDQVEVLAGLSAGERVVLEPQRAAKGAK</sequence>
<keyword evidence="3" id="KW-0813">Transport</keyword>
<dbReference type="AlphaFoldDB" id="A0A931NHU7"/>
<accession>A0A931NHU7</accession>
<evidence type="ECO:0000256" key="2">
    <source>
        <dbReference type="ARBA" id="ARBA00009477"/>
    </source>
</evidence>
<evidence type="ECO:0000256" key="3">
    <source>
        <dbReference type="ARBA" id="ARBA00022448"/>
    </source>
</evidence>
<evidence type="ECO:0000259" key="5">
    <source>
        <dbReference type="Pfam" id="PF25876"/>
    </source>
</evidence>